<feature type="transmembrane region" description="Helical" evidence="1">
    <location>
        <begin position="91"/>
        <end position="111"/>
    </location>
</feature>
<organism evidence="2 3">
    <name type="scientific">Sclerotinia sclerotiorum (strain ATCC 18683 / 1980 / Ss-1)</name>
    <name type="common">White mold</name>
    <name type="synonym">Whetzelinia sclerotiorum</name>
    <dbReference type="NCBI Taxonomy" id="665079"/>
    <lineage>
        <taxon>Eukaryota</taxon>
        <taxon>Fungi</taxon>
        <taxon>Dikarya</taxon>
        <taxon>Ascomycota</taxon>
        <taxon>Pezizomycotina</taxon>
        <taxon>Leotiomycetes</taxon>
        <taxon>Helotiales</taxon>
        <taxon>Sclerotiniaceae</taxon>
        <taxon>Sclerotinia</taxon>
    </lineage>
</organism>
<name>A0A1D9QDV8_SCLS1</name>
<dbReference type="RefSeq" id="XP_001584940.1">
    <property type="nucleotide sequence ID" value="XM_001584890.1"/>
</dbReference>
<accession>A0A1D9QDV8</accession>
<dbReference type="KEGG" id="ssl:SS1G_14037"/>
<keyword evidence="1" id="KW-1133">Transmembrane helix</keyword>
<evidence type="ECO:0000313" key="2">
    <source>
        <dbReference type="EMBL" id="APA13140.1"/>
    </source>
</evidence>
<dbReference type="AlphaFoldDB" id="A0A1D9QDV8"/>
<reference evidence="3" key="1">
    <citation type="journal article" date="2017" name="Genome Biol. Evol.">
        <title>The complete genome sequence of the phytopathogenic fungus Sclerotinia sclerotiorum reveals insights into the genome architecture of broad host range pathogens.</title>
        <authorList>
            <person name="Derbyshire M."/>
            <person name="Denton-Giles M."/>
            <person name="Hegedus D."/>
            <person name="Seifbarghy S."/>
            <person name="Rollins J."/>
            <person name="van Kan J."/>
            <person name="Seidl M.F."/>
            <person name="Faino L."/>
            <person name="Mbengue M."/>
            <person name="Navaud O."/>
            <person name="Raffaele S."/>
            <person name="Hammond-Kosack K."/>
            <person name="Heard S."/>
            <person name="Oliver R."/>
        </authorList>
    </citation>
    <scope>NUCLEOTIDE SEQUENCE [LARGE SCALE GENOMIC DNA]</scope>
    <source>
        <strain evidence="3">ATCC 18683 / 1980 / Ss-1</strain>
    </source>
</reference>
<dbReference type="VEuPathDB" id="FungiDB:sscle_10g079100"/>
<sequence>MDIETFKQLLPFLPKLINYAKTCYKWLKDSGISNESISWGAAFVLAVGLILLSVYYVLKSFFEFVEHLAGYFFGFFKDLSKYKRAFRFLKHFLNSIQPSAVIASLSVLFIFHRKLDSDLGQNQRLTKPILSFGFPFNASTLEDISNDSILGTQVLW</sequence>
<dbReference type="EMBL" id="CP017823">
    <property type="protein sequence ID" value="APA13140.1"/>
    <property type="molecule type" value="Genomic_DNA"/>
</dbReference>
<keyword evidence="1" id="KW-0472">Membrane</keyword>
<keyword evidence="1" id="KW-0812">Transmembrane</keyword>
<proteinExistence type="predicted"/>
<feature type="transmembrane region" description="Helical" evidence="1">
    <location>
        <begin position="37"/>
        <end position="58"/>
    </location>
</feature>
<dbReference type="Proteomes" id="UP000177798">
    <property type="component" value="Chromosome 10"/>
</dbReference>
<evidence type="ECO:0000256" key="1">
    <source>
        <dbReference type="SAM" id="Phobius"/>
    </source>
</evidence>
<dbReference type="OrthoDB" id="10589891at2759"/>
<evidence type="ECO:0000313" key="3">
    <source>
        <dbReference type="Proteomes" id="UP000177798"/>
    </source>
</evidence>
<protein>
    <submittedName>
        <fullName evidence="2">Uncharacterized protein</fullName>
    </submittedName>
</protein>
<gene>
    <name evidence="2" type="ORF">sscle_10g079100</name>
</gene>